<dbReference type="Pfam" id="PF02870">
    <property type="entry name" value="Methyltransf_1N"/>
    <property type="match status" value="1"/>
</dbReference>
<dbReference type="PATRIC" id="fig|520767.4.peg.343"/>
<dbReference type="InterPro" id="IPR036217">
    <property type="entry name" value="MethylDNA_cys_MeTrfase_DNAb"/>
</dbReference>
<dbReference type="InterPro" id="IPR014048">
    <property type="entry name" value="MethylDNA_cys_MeTrfase_DNA-bd"/>
</dbReference>
<keyword evidence="5 9" id="KW-0808">Transferase</keyword>
<keyword evidence="4 9" id="KW-0489">Methyltransferase</keyword>
<comment type="miscellaneous">
    <text evidence="9">This enzyme catalyzes only one turnover and therefore is not strictly catalytic. According to one definition, an enzyme is a biocatalyst that acts repeatedly and over many reaction cycles.</text>
</comment>
<organism evidence="12 13">
    <name type="scientific">Thermovenabulum gondwanense</name>
    <dbReference type="NCBI Taxonomy" id="520767"/>
    <lineage>
        <taxon>Bacteria</taxon>
        <taxon>Bacillati</taxon>
        <taxon>Bacillota</taxon>
        <taxon>Clostridia</taxon>
        <taxon>Thermosediminibacterales</taxon>
        <taxon>Thermosediminibacteraceae</taxon>
        <taxon>Thermovenabulum</taxon>
    </lineage>
</organism>
<sequence>MKIYYDYFDSPVGQLTIFSSGEYIVKISFEGENFDEGFFCKYFRSPSFINKDESVIKRAKEELCLYFKKSLKKFDLPLLLLGTEFQKRVWEELLKIPYGGLRSYKDIAENIGIPEGARAVGQANNKNPIPIVVPCHRVIGKRGELVGYGGGLNIKKYLIELEKGNF</sequence>
<protein>
    <recommendedName>
        <fullName evidence="9">Methylated-DNA--protein-cysteine methyltransferase</fullName>
        <ecNumber evidence="9">2.1.1.63</ecNumber>
    </recommendedName>
    <alternativeName>
        <fullName evidence="9">6-O-methylguanine-DNA methyltransferase</fullName>
        <shortName evidence="9">MGMT</shortName>
    </alternativeName>
    <alternativeName>
        <fullName evidence="9">O-6-methylguanine-DNA-alkyltransferase</fullName>
    </alternativeName>
</protein>
<reference evidence="12 13" key="1">
    <citation type="submission" date="2015-12" db="EMBL/GenBank/DDBJ databases">
        <title>Draft genome of Thermovenabulum gondwanense isolated from a red thermophilic microbial mat colonisisng an outflow channel of a bore well.</title>
        <authorList>
            <person name="Patel B.K."/>
        </authorList>
    </citation>
    <scope>NUCLEOTIDE SEQUENCE [LARGE SCALE GENOMIC DNA]</scope>
    <source>
        <strain evidence="12 13">R270</strain>
    </source>
</reference>
<dbReference type="PROSITE" id="PS00374">
    <property type="entry name" value="MGMT"/>
    <property type="match status" value="1"/>
</dbReference>
<dbReference type="InterPro" id="IPR036631">
    <property type="entry name" value="MGMT_N_sf"/>
</dbReference>
<gene>
    <name evidence="12" type="primary">ogt</name>
    <name evidence="12" type="ORF">ATZ99_03400</name>
</gene>
<evidence type="ECO:0000256" key="6">
    <source>
        <dbReference type="ARBA" id="ARBA00022763"/>
    </source>
</evidence>
<evidence type="ECO:0000256" key="1">
    <source>
        <dbReference type="ARBA" id="ARBA00001286"/>
    </source>
</evidence>
<dbReference type="EC" id="2.1.1.63" evidence="9"/>
<dbReference type="InterPro" id="IPR023546">
    <property type="entry name" value="MGMT"/>
</dbReference>
<evidence type="ECO:0000259" key="10">
    <source>
        <dbReference type="Pfam" id="PF01035"/>
    </source>
</evidence>
<keyword evidence="6 9" id="KW-0227">DNA damage</keyword>
<name>A0A161PZ53_9FIRM</name>
<proteinExistence type="inferred from homology"/>
<evidence type="ECO:0000313" key="12">
    <source>
        <dbReference type="EMBL" id="KYO68029.1"/>
    </source>
</evidence>
<dbReference type="InterPro" id="IPR008332">
    <property type="entry name" value="MethylG_MeTrfase_N"/>
</dbReference>
<dbReference type="CDD" id="cd06445">
    <property type="entry name" value="ATase"/>
    <property type="match status" value="1"/>
</dbReference>
<comment type="catalytic activity">
    <reaction evidence="8 9">
        <text>a 6-O-methyl-2'-deoxyguanosine in DNA + L-cysteinyl-[protein] = S-methyl-L-cysteinyl-[protein] + a 2'-deoxyguanosine in DNA</text>
        <dbReference type="Rhea" id="RHEA:24000"/>
        <dbReference type="Rhea" id="RHEA-COMP:10131"/>
        <dbReference type="Rhea" id="RHEA-COMP:10132"/>
        <dbReference type="Rhea" id="RHEA-COMP:11367"/>
        <dbReference type="Rhea" id="RHEA-COMP:11368"/>
        <dbReference type="ChEBI" id="CHEBI:29950"/>
        <dbReference type="ChEBI" id="CHEBI:82612"/>
        <dbReference type="ChEBI" id="CHEBI:85445"/>
        <dbReference type="ChEBI" id="CHEBI:85448"/>
        <dbReference type="EC" id="2.1.1.63"/>
    </reaction>
</comment>
<dbReference type="InterPro" id="IPR001497">
    <property type="entry name" value="MethylDNA_cys_MeTrfase_AS"/>
</dbReference>
<evidence type="ECO:0000256" key="3">
    <source>
        <dbReference type="ARBA" id="ARBA00022490"/>
    </source>
</evidence>
<keyword evidence="13" id="KW-1185">Reference proteome</keyword>
<dbReference type="SUPFAM" id="SSF53155">
    <property type="entry name" value="Methylated DNA-protein cysteine methyltransferase domain"/>
    <property type="match status" value="1"/>
</dbReference>
<dbReference type="Pfam" id="PF01035">
    <property type="entry name" value="DNA_binding_1"/>
    <property type="match status" value="1"/>
</dbReference>
<dbReference type="EMBL" id="LOHZ01000019">
    <property type="protein sequence ID" value="KYO68029.1"/>
    <property type="molecule type" value="Genomic_DNA"/>
</dbReference>
<evidence type="ECO:0000256" key="7">
    <source>
        <dbReference type="ARBA" id="ARBA00023204"/>
    </source>
</evidence>
<dbReference type="RefSeq" id="WP_068747513.1">
    <property type="nucleotide sequence ID" value="NZ_LOHZ01000019.1"/>
</dbReference>
<dbReference type="NCBIfam" id="TIGR00589">
    <property type="entry name" value="ogt"/>
    <property type="match status" value="1"/>
</dbReference>
<dbReference type="GO" id="GO:0003908">
    <property type="term" value="F:methylated-DNA-[protein]-cysteine S-methyltransferase activity"/>
    <property type="evidence" value="ECO:0007669"/>
    <property type="project" value="UniProtKB-UniRule"/>
</dbReference>
<dbReference type="HAMAP" id="MF_00772">
    <property type="entry name" value="OGT"/>
    <property type="match status" value="1"/>
</dbReference>
<dbReference type="SUPFAM" id="SSF46767">
    <property type="entry name" value="Methylated DNA-protein cysteine methyltransferase, C-terminal domain"/>
    <property type="match status" value="1"/>
</dbReference>
<dbReference type="OrthoDB" id="9789813at2"/>
<feature type="domain" description="Methylguanine DNA methyltransferase ribonuclease-like" evidence="11">
    <location>
        <begin position="3"/>
        <end position="79"/>
    </location>
</feature>
<dbReference type="Gene3D" id="1.10.10.10">
    <property type="entry name" value="Winged helix-like DNA-binding domain superfamily/Winged helix DNA-binding domain"/>
    <property type="match status" value="1"/>
</dbReference>
<dbReference type="STRING" id="520767.ATZ99_03400"/>
<comment type="function">
    <text evidence="9">Involved in the cellular defense against the biological effects of O6-methylguanine (O6-MeG) and O4-methylthymine (O4-MeT) in DNA. Repairs the methylated nucleobase in DNA by stoichiometrically transferring the methyl group to a cysteine residue in the enzyme. This is a suicide reaction: the enzyme is irreversibly inactivated.</text>
</comment>
<dbReference type="Gene3D" id="3.30.160.70">
    <property type="entry name" value="Methylated DNA-protein cysteine methyltransferase domain"/>
    <property type="match status" value="1"/>
</dbReference>
<dbReference type="GO" id="GO:0032259">
    <property type="term" value="P:methylation"/>
    <property type="evidence" value="ECO:0007669"/>
    <property type="project" value="UniProtKB-KW"/>
</dbReference>
<dbReference type="FunFam" id="1.10.10.10:FF:000214">
    <property type="entry name" value="Methylated-DNA--protein-cysteine methyltransferase"/>
    <property type="match status" value="1"/>
</dbReference>
<keyword evidence="3 9" id="KW-0963">Cytoplasm</keyword>
<dbReference type="AlphaFoldDB" id="A0A161PZ53"/>
<comment type="similarity">
    <text evidence="2 9">Belongs to the MGMT family.</text>
</comment>
<comment type="caution">
    <text evidence="12">The sequence shown here is derived from an EMBL/GenBank/DDBJ whole genome shotgun (WGS) entry which is preliminary data.</text>
</comment>
<accession>A0A161PZ53</accession>
<evidence type="ECO:0000313" key="13">
    <source>
        <dbReference type="Proteomes" id="UP000075737"/>
    </source>
</evidence>
<dbReference type="InterPro" id="IPR036388">
    <property type="entry name" value="WH-like_DNA-bd_sf"/>
</dbReference>
<evidence type="ECO:0000256" key="4">
    <source>
        <dbReference type="ARBA" id="ARBA00022603"/>
    </source>
</evidence>
<dbReference type="GO" id="GO:0006307">
    <property type="term" value="P:DNA alkylation repair"/>
    <property type="evidence" value="ECO:0007669"/>
    <property type="project" value="UniProtKB-UniRule"/>
</dbReference>
<comment type="catalytic activity">
    <reaction evidence="1 9">
        <text>a 4-O-methyl-thymidine in DNA + L-cysteinyl-[protein] = a thymidine in DNA + S-methyl-L-cysteinyl-[protein]</text>
        <dbReference type="Rhea" id="RHEA:53428"/>
        <dbReference type="Rhea" id="RHEA-COMP:10131"/>
        <dbReference type="Rhea" id="RHEA-COMP:10132"/>
        <dbReference type="Rhea" id="RHEA-COMP:13555"/>
        <dbReference type="Rhea" id="RHEA-COMP:13556"/>
        <dbReference type="ChEBI" id="CHEBI:29950"/>
        <dbReference type="ChEBI" id="CHEBI:82612"/>
        <dbReference type="ChEBI" id="CHEBI:137386"/>
        <dbReference type="ChEBI" id="CHEBI:137387"/>
        <dbReference type="EC" id="2.1.1.63"/>
    </reaction>
</comment>
<feature type="domain" description="Methylated-DNA-[protein]-cysteine S-methyltransferase DNA binding" evidence="10">
    <location>
        <begin position="84"/>
        <end position="163"/>
    </location>
</feature>
<evidence type="ECO:0000256" key="5">
    <source>
        <dbReference type="ARBA" id="ARBA00022679"/>
    </source>
</evidence>
<evidence type="ECO:0000256" key="2">
    <source>
        <dbReference type="ARBA" id="ARBA00008711"/>
    </source>
</evidence>
<comment type="subcellular location">
    <subcellularLocation>
        <location evidence="9">Cytoplasm</location>
    </subcellularLocation>
</comment>
<dbReference type="PANTHER" id="PTHR10815:SF5">
    <property type="entry name" value="METHYLATED-DNA--PROTEIN-CYSTEINE METHYLTRANSFERASE"/>
    <property type="match status" value="1"/>
</dbReference>
<evidence type="ECO:0000259" key="11">
    <source>
        <dbReference type="Pfam" id="PF02870"/>
    </source>
</evidence>
<evidence type="ECO:0000256" key="9">
    <source>
        <dbReference type="HAMAP-Rule" id="MF_00772"/>
    </source>
</evidence>
<dbReference type="GO" id="GO:0005737">
    <property type="term" value="C:cytoplasm"/>
    <property type="evidence" value="ECO:0007669"/>
    <property type="project" value="UniProtKB-SubCell"/>
</dbReference>
<keyword evidence="7 9" id="KW-0234">DNA repair</keyword>
<dbReference type="Proteomes" id="UP000075737">
    <property type="component" value="Unassembled WGS sequence"/>
</dbReference>
<feature type="active site" description="Nucleophile; methyl group acceptor" evidence="9">
    <location>
        <position position="135"/>
    </location>
</feature>
<evidence type="ECO:0000256" key="8">
    <source>
        <dbReference type="ARBA" id="ARBA00049348"/>
    </source>
</evidence>
<dbReference type="PANTHER" id="PTHR10815">
    <property type="entry name" value="METHYLATED-DNA--PROTEIN-CYSTEINE METHYLTRANSFERASE"/>
    <property type="match status" value="1"/>
</dbReference>